<protein>
    <submittedName>
        <fullName evidence="2">Putative nitrogenase iron-molybdenum cofactor biosynthesis protein nifE</fullName>
    </submittedName>
</protein>
<dbReference type="Gene3D" id="3.40.50.1980">
    <property type="entry name" value="Nitrogenase molybdenum iron protein domain"/>
    <property type="match status" value="2"/>
</dbReference>
<dbReference type="InterPro" id="IPR000510">
    <property type="entry name" value="Nase/OxRdtase_comp1"/>
</dbReference>
<name>Q24QR6_DESHY</name>
<dbReference type="GO" id="GO:0016491">
    <property type="term" value="F:oxidoreductase activity"/>
    <property type="evidence" value="ECO:0007669"/>
    <property type="project" value="InterPro"/>
</dbReference>
<accession>Q24QR6</accession>
<dbReference type="EMBL" id="AP008230">
    <property type="protein sequence ID" value="BAE85626.1"/>
    <property type="molecule type" value="Genomic_DNA"/>
</dbReference>
<dbReference type="KEGG" id="dsy:DSY3837"/>
<dbReference type="AlphaFoldDB" id="Q24QR6"/>
<evidence type="ECO:0000313" key="2">
    <source>
        <dbReference type="EMBL" id="BAE85626.1"/>
    </source>
</evidence>
<keyword evidence="3" id="KW-1185">Reference proteome</keyword>
<dbReference type="SUPFAM" id="SSF53807">
    <property type="entry name" value="Helical backbone' metal receptor"/>
    <property type="match status" value="1"/>
</dbReference>
<evidence type="ECO:0000259" key="1">
    <source>
        <dbReference type="Pfam" id="PF00148"/>
    </source>
</evidence>
<evidence type="ECO:0000313" key="3">
    <source>
        <dbReference type="Proteomes" id="UP000001946"/>
    </source>
</evidence>
<proteinExistence type="predicted"/>
<dbReference type="HOGENOM" id="CLU_051174_0_0_9"/>
<dbReference type="STRING" id="138119.DSY3837"/>
<dbReference type="Pfam" id="PF00148">
    <property type="entry name" value="Oxidored_nitro"/>
    <property type="match status" value="1"/>
</dbReference>
<sequence>MPNATALWPGVSLRCANMSKRVQNNLLYYIPNRGRSKTILRIPESHSLHICPTACGRRNAIRALQNGEKEFLSFLYIGEEDAVSGQYVENIGDAVEELLEVLEPVPKAFVLYFNCIDDFLGTDEKALLRELKSRFPGLYFTVCHINPVAADEKVSQGMRKHNQMYGLLEYTEQKENSLNFIGNYVSLDPESELFTVLKEWGIDTIRELFTCETFADYQKMASSRLNLVLMPMGQVAAQNMAAKLGIPYYDNPVSYDLKEVLQRYQDLAGLLGKPCPDFGGEIRQTLLDIIVAREMVGDIPIVVDSSASMRPFALAKTLLGYGFQVKAVFAPHSPREDAEERQWLADHQPQVTVIYREGVKAVAGYGLDRECLAIGYDCAFLLKARHFVNMFNDESFYGFHGIRKLMGLMGKAAARSADWEHLNEKKDEGK</sequence>
<gene>
    <name evidence="2" type="ordered locus">DSY3837</name>
</gene>
<dbReference type="eggNOG" id="COG2710">
    <property type="taxonomic scope" value="Bacteria"/>
</dbReference>
<organism evidence="2 3">
    <name type="scientific">Desulfitobacterium hafniense (strain Y51)</name>
    <dbReference type="NCBI Taxonomy" id="138119"/>
    <lineage>
        <taxon>Bacteria</taxon>
        <taxon>Bacillati</taxon>
        <taxon>Bacillota</taxon>
        <taxon>Clostridia</taxon>
        <taxon>Eubacteriales</taxon>
        <taxon>Desulfitobacteriaceae</taxon>
        <taxon>Desulfitobacterium</taxon>
    </lineage>
</organism>
<reference evidence="2 3" key="1">
    <citation type="journal article" date="2006" name="J. Bacteriol.">
        <title>Complete genome sequence of the dehalorespiring bacterium Desulfitobacterium hafniense Y51 and comparison with Dehalococcoides ethenogenes 195.</title>
        <authorList>
            <person name="Nonaka H."/>
            <person name="Keresztes G."/>
            <person name="Shinoda Y."/>
            <person name="Ikenaga Y."/>
            <person name="Abe M."/>
            <person name="Naito K."/>
            <person name="Inatomi K."/>
            <person name="Furukawa K."/>
            <person name="Inui M."/>
            <person name="Yukawa H."/>
        </authorList>
    </citation>
    <scope>NUCLEOTIDE SEQUENCE [LARGE SCALE GENOMIC DNA]</scope>
    <source>
        <strain evidence="2 3">Y51</strain>
    </source>
</reference>
<feature type="domain" description="Nitrogenase/oxidoreductase component 1" evidence="1">
    <location>
        <begin position="77"/>
        <end position="351"/>
    </location>
</feature>
<dbReference type="Proteomes" id="UP000001946">
    <property type="component" value="Chromosome"/>
</dbReference>